<dbReference type="AlphaFoldDB" id="A0A3B0CE98"/>
<keyword evidence="1" id="KW-1133">Transmembrane helix</keyword>
<accession>A0A3B0CE98</accession>
<feature type="transmembrane region" description="Helical" evidence="1">
    <location>
        <begin position="92"/>
        <end position="113"/>
    </location>
</feature>
<feature type="transmembrane region" description="Helical" evidence="1">
    <location>
        <begin position="67"/>
        <end position="86"/>
    </location>
</feature>
<dbReference type="InterPro" id="IPR012340">
    <property type="entry name" value="NA-bd_OB-fold"/>
</dbReference>
<gene>
    <name evidence="2" type="ORF">D7Z94_04620</name>
</gene>
<reference evidence="2 3" key="1">
    <citation type="submission" date="2018-10" db="EMBL/GenBank/DDBJ databases">
        <title>Ulvibacterium marinum gen. nov., sp. nov., a novel marine bacterium of the family Flavobacteriaceae, isolated from a culture of the green alga Ulva prolifera.</title>
        <authorList>
            <person name="Zhang Z."/>
        </authorList>
    </citation>
    <scope>NUCLEOTIDE SEQUENCE [LARGE SCALE GENOMIC DNA]</scope>
    <source>
        <strain evidence="2 3">CCMM003</strain>
    </source>
</reference>
<dbReference type="RefSeq" id="WP_120710335.1">
    <property type="nucleotide sequence ID" value="NZ_RBCJ01000001.1"/>
</dbReference>
<keyword evidence="1" id="KW-0812">Transmembrane</keyword>
<protein>
    <recommendedName>
        <fullName evidence="4">Serine protease</fullName>
    </recommendedName>
</protein>
<name>A0A3B0CE98_9FLAO</name>
<evidence type="ECO:0000256" key="1">
    <source>
        <dbReference type="SAM" id="Phobius"/>
    </source>
</evidence>
<sequence>MEEWFTALTLFEKIYWVVALIASAILTILLILTLLGGDTEDMDAGDVDADVEGDYGIGFQFLSFKNLMGFLTIFGWSGIACLDEGLSKGLTVLISVICGLLMMLAMASLFYYLGKLQSSGTLRLKSALNQVGEVYLTIGAGRSKIGKVSITVQGTLRELEALTDEEKDLVLGNVVRVKAITENGLLIVELLNK</sequence>
<dbReference type="EMBL" id="RBCJ01000001">
    <property type="protein sequence ID" value="RKN83128.1"/>
    <property type="molecule type" value="Genomic_DNA"/>
</dbReference>
<organism evidence="2 3">
    <name type="scientific">Ulvibacterium marinum</name>
    <dbReference type="NCBI Taxonomy" id="2419782"/>
    <lineage>
        <taxon>Bacteria</taxon>
        <taxon>Pseudomonadati</taxon>
        <taxon>Bacteroidota</taxon>
        <taxon>Flavobacteriia</taxon>
        <taxon>Flavobacteriales</taxon>
        <taxon>Flavobacteriaceae</taxon>
        <taxon>Ulvibacterium</taxon>
    </lineage>
</organism>
<dbReference type="OrthoDB" id="662536at2"/>
<dbReference type="Gene3D" id="2.40.50.140">
    <property type="entry name" value="Nucleic acid-binding proteins"/>
    <property type="match status" value="1"/>
</dbReference>
<comment type="caution">
    <text evidence="2">The sequence shown here is derived from an EMBL/GenBank/DDBJ whole genome shotgun (WGS) entry which is preliminary data.</text>
</comment>
<evidence type="ECO:0000313" key="3">
    <source>
        <dbReference type="Proteomes" id="UP000276603"/>
    </source>
</evidence>
<keyword evidence="3" id="KW-1185">Reference proteome</keyword>
<evidence type="ECO:0000313" key="2">
    <source>
        <dbReference type="EMBL" id="RKN83128.1"/>
    </source>
</evidence>
<dbReference type="Proteomes" id="UP000276603">
    <property type="component" value="Unassembled WGS sequence"/>
</dbReference>
<proteinExistence type="predicted"/>
<keyword evidence="1" id="KW-0472">Membrane</keyword>
<evidence type="ECO:0008006" key="4">
    <source>
        <dbReference type="Google" id="ProtNLM"/>
    </source>
</evidence>
<feature type="transmembrane region" description="Helical" evidence="1">
    <location>
        <begin position="14"/>
        <end position="35"/>
    </location>
</feature>